<evidence type="ECO:0000256" key="4">
    <source>
        <dbReference type="ARBA" id="ARBA00023002"/>
    </source>
</evidence>
<comment type="cofactor">
    <cofactor evidence="1 10">
        <name>FAD</name>
        <dbReference type="ChEBI" id="CHEBI:57692"/>
    </cofactor>
</comment>
<keyword evidence="10" id="KW-1133">Transmembrane helix</keyword>
<dbReference type="SUPFAM" id="SSF51905">
    <property type="entry name" value="FAD/NAD(P)-binding domain"/>
    <property type="match status" value="1"/>
</dbReference>
<keyword evidence="10" id="KW-0274">FAD</keyword>
<proteinExistence type="inferred from homology"/>
<protein>
    <recommendedName>
        <fullName evidence="10">Amine oxidase</fullName>
        <ecNumber evidence="10">1.4.3.-</ecNumber>
    </recommendedName>
</protein>
<dbReference type="GO" id="GO:0008131">
    <property type="term" value="F:primary methylamine oxidase activity"/>
    <property type="evidence" value="ECO:0007669"/>
    <property type="project" value="UniProtKB-ARBA"/>
</dbReference>
<keyword evidence="4 10" id="KW-0560">Oxidoreductase</keyword>
<dbReference type="PANTHER" id="PTHR43563:SF1">
    <property type="entry name" value="AMINE OXIDASE [FLAVIN-CONTAINING] B"/>
    <property type="match status" value="1"/>
</dbReference>
<comment type="function">
    <text evidence="5">Catalyzes the oxidative deamination of primary and some secondary amines such as neurotransmitters, and exogenous amines including the tertiary amine, neurotoxin 1-methyl-4-phenyl-1,2,3,6-tetrahydropyridine (MPTP), with concomitant reduction of oxygen to hydrogen peroxide and participates in the metabolism of neuroactive and vasoactive amines in the central nervous system and peripheral tissues. Preferentially degrades benzylamine and phenylethylamine.</text>
</comment>
<dbReference type="AlphaFoldDB" id="A0A6P8XJC6"/>
<comment type="catalytic activity">
    <reaction evidence="6">
        <text>a secondary aliphatic amine + O2 + H2O = a primary amine + an aldehyde + H2O2</text>
        <dbReference type="Rhea" id="RHEA:26414"/>
        <dbReference type="ChEBI" id="CHEBI:15377"/>
        <dbReference type="ChEBI" id="CHEBI:15379"/>
        <dbReference type="ChEBI" id="CHEBI:16240"/>
        <dbReference type="ChEBI" id="CHEBI:17478"/>
        <dbReference type="ChEBI" id="CHEBI:58855"/>
        <dbReference type="ChEBI" id="CHEBI:65296"/>
        <dbReference type="EC" id="1.4.3.4"/>
    </reaction>
</comment>
<dbReference type="PANTHER" id="PTHR43563">
    <property type="entry name" value="AMINE OXIDASE"/>
    <property type="match status" value="1"/>
</dbReference>
<organism evidence="12 13">
    <name type="scientific">Drosophila albomicans</name>
    <name type="common">Fruit fly</name>
    <dbReference type="NCBI Taxonomy" id="7291"/>
    <lineage>
        <taxon>Eukaryota</taxon>
        <taxon>Metazoa</taxon>
        <taxon>Ecdysozoa</taxon>
        <taxon>Arthropoda</taxon>
        <taxon>Hexapoda</taxon>
        <taxon>Insecta</taxon>
        <taxon>Pterygota</taxon>
        <taxon>Neoptera</taxon>
        <taxon>Endopterygota</taxon>
        <taxon>Diptera</taxon>
        <taxon>Brachycera</taxon>
        <taxon>Muscomorpha</taxon>
        <taxon>Ephydroidea</taxon>
        <taxon>Drosophilidae</taxon>
        <taxon>Drosophila</taxon>
    </lineage>
</organism>
<dbReference type="GO" id="GO:0005741">
    <property type="term" value="C:mitochondrial outer membrane"/>
    <property type="evidence" value="ECO:0007669"/>
    <property type="project" value="UniProtKB-SubCell"/>
</dbReference>
<feature type="binding site" evidence="9">
    <location>
        <position position="22"/>
    </location>
    <ligand>
        <name>FAD</name>
        <dbReference type="ChEBI" id="CHEBI:57692"/>
    </ligand>
</feature>
<sequence>MDLPFGHASPDLDVLIVGAGLSGLTSAVKILAKENSLNMKILDECSTPGGQLGTQGVRFVNSEQTELLTFLNQMNVPLQERIENERMQLKRCRDLDRGVLAMPIKFELTRYINMLDMRMKKFSSLRFPLQKRSMTMERHICSNLFFQRSRQIMFNLVELCSGLAANQIKYDEFMCLCSCCGGLGVMIDLYIDMPNSLMEVSCKQLLDSMLEKVKSIDILQNTCVAKVKHFKDYAEVISVNGTKYTAQVVILALPWDRVMQLDFEPPLPKLYQKISTSKPEPKTLLTQFHIRYSRSFWIYHGYSGDFSKIEPFIVGFAHPPAAYSGYILHTEGELISVRDTVLELLAEPFGEEMLSPLEFNQQTMLLSTAMIKPQTKPWLRIIWSGSASVATRNRNLMGGAVESGIRAAVNALYVVRPQVVSWRDLSDVQDKKLYEGVSFSRTSSLLSRINLYNFTFYSVFVIGLIVLLNFGYRQSAEIQV</sequence>
<keyword evidence="10" id="KW-0472">Membrane</keyword>
<dbReference type="OrthoDB" id="7777654at2759"/>
<comment type="catalytic activity">
    <reaction evidence="8">
        <text>N-acetylputrescine + O2 + H2O = 4-acetamidobutanal + H2O2 + NH4(+)</text>
        <dbReference type="Rhea" id="RHEA:70283"/>
        <dbReference type="ChEBI" id="CHEBI:7386"/>
        <dbReference type="ChEBI" id="CHEBI:15377"/>
        <dbReference type="ChEBI" id="CHEBI:15379"/>
        <dbReference type="ChEBI" id="CHEBI:16240"/>
        <dbReference type="ChEBI" id="CHEBI:28938"/>
        <dbReference type="ChEBI" id="CHEBI:58263"/>
    </reaction>
    <physiologicalReaction direction="left-to-right" evidence="8">
        <dbReference type="Rhea" id="RHEA:70284"/>
    </physiologicalReaction>
</comment>
<dbReference type="InterPro" id="IPR036188">
    <property type="entry name" value="FAD/NAD-bd_sf"/>
</dbReference>
<dbReference type="Gene3D" id="3.50.50.60">
    <property type="entry name" value="FAD/NAD(P)-binding domain"/>
    <property type="match status" value="1"/>
</dbReference>
<evidence type="ECO:0000256" key="1">
    <source>
        <dbReference type="ARBA" id="ARBA00001974"/>
    </source>
</evidence>
<gene>
    <name evidence="13" type="primary">LOC117576176</name>
</gene>
<dbReference type="InterPro" id="IPR050703">
    <property type="entry name" value="Flavin_MAO"/>
</dbReference>
<keyword evidence="10" id="KW-0285">Flavoprotein</keyword>
<feature type="binding site" evidence="9">
    <location>
        <position position="224"/>
    </location>
    <ligand>
        <name>FAD</name>
        <dbReference type="ChEBI" id="CHEBI:57692"/>
    </ligand>
</feature>
<dbReference type="EC" id="1.4.3.-" evidence="10"/>
<evidence type="ECO:0000256" key="6">
    <source>
        <dbReference type="ARBA" id="ARBA00048448"/>
    </source>
</evidence>
<dbReference type="InterPro" id="IPR001613">
    <property type="entry name" value="Flavin_amine_oxidase"/>
</dbReference>
<evidence type="ECO:0000259" key="11">
    <source>
        <dbReference type="Pfam" id="PF01593"/>
    </source>
</evidence>
<dbReference type="RefSeq" id="XP_034116651.1">
    <property type="nucleotide sequence ID" value="XM_034260760.2"/>
</dbReference>
<evidence type="ECO:0000256" key="5">
    <source>
        <dbReference type="ARBA" id="ARBA00045409"/>
    </source>
</evidence>
<dbReference type="CTD" id="42892"/>
<comment type="similarity">
    <text evidence="3 10">Belongs to the flavin monoamine oxidase family.</text>
</comment>
<feature type="transmembrane region" description="Helical" evidence="10">
    <location>
        <begin position="451"/>
        <end position="472"/>
    </location>
</feature>
<dbReference type="Proteomes" id="UP000515160">
    <property type="component" value="Chromosome 2R"/>
</dbReference>
<comment type="subcellular location">
    <subcellularLocation>
        <location evidence="2">Mitochondrion outer membrane</location>
        <topology evidence="2">Single-pass type IV membrane protein</topology>
        <orientation evidence="2">Cytoplasmic side</orientation>
    </subcellularLocation>
</comment>
<dbReference type="GO" id="GO:0097621">
    <property type="term" value="F:monoamine oxidase activity"/>
    <property type="evidence" value="ECO:0007669"/>
    <property type="project" value="UniProtKB-EC"/>
</dbReference>
<dbReference type="Pfam" id="PF01593">
    <property type="entry name" value="Amino_oxidase"/>
    <property type="match status" value="1"/>
</dbReference>
<evidence type="ECO:0000256" key="8">
    <source>
        <dbReference type="ARBA" id="ARBA00049430"/>
    </source>
</evidence>
<evidence type="ECO:0000313" key="13">
    <source>
        <dbReference type="RefSeq" id="XP_034116651.1"/>
    </source>
</evidence>
<dbReference type="InterPro" id="IPR002937">
    <property type="entry name" value="Amino_oxidase"/>
</dbReference>
<comment type="catalytic activity">
    <reaction evidence="7">
        <text>benzylamine + O2 + H2O = benzaldehyde + H2O2 + NH4(+)</text>
        <dbReference type="Rhea" id="RHEA:59424"/>
        <dbReference type="ChEBI" id="CHEBI:15377"/>
        <dbReference type="ChEBI" id="CHEBI:15379"/>
        <dbReference type="ChEBI" id="CHEBI:16240"/>
        <dbReference type="ChEBI" id="CHEBI:17169"/>
        <dbReference type="ChEBI" id="CHEBI:28938"/>
        <dbReference type="ChEBI" id="CHEBI:225238"/>
    </reaction>
    <physiologicalReaction direction="left-to-right" evidence="7">
        <dbReference type="Rhea" id="RHEA:59425"/>
    </physiologicalReaction>
</comment>
<evidence type="ECO:0000256" key="7">
    <source>
        <dbReference type="ARBA" id="ARBA00049354"/>
    </source>
</evidence>
<feature type="domain" description="Amine oxidase" evidence="11">
    <location>
        <begin position="201"/>
        <end position="301"/>
    </location>
</feature>
<dbReference type="GeneID" id="117576176"/>
<evidence type="ECO:0000256" key="10">
    <source>
        <dbReference type="RuleBase" id="RU362067"/>
    </source>
</evidence>
<evidence type="ECO:0000256" key="3">
    <source>
        <dbReference type="ARBA" id="ARBA00005995"/>
    </source>
</evidence>
<keyword evidence="10" id="KW-0812">Transmembrane</keyword>
<evidence type="ECO:0000256" key="9">
    <source>
        <dbReference type="PIRSR" id="PIRSR601613-1"/>
    </source>
</evidence>
<accession>A0A6P8XJC6</accession>
<name>A0A6P8XJC6_DROAB</name>
<dbReference type="PRINTS" id="PR00757">
    <property type="entry name" value="AMINEOXDASEF"/>
</dbReference>
<reference evidence="13" key="1">
    <citation type="submission" date="2025-08" db="UniProtKB">
        <authorList>
            <consortium name="RefSeq"/>
        </authorList>
    </citation>
    <scope>IDENTIFICATION</scope>
    <source>
        <strain evidence="13">15112-1751.03</strain>
        <tissue evidence="13">Whole Adult</tissue>
    </source>
</reference>
<evidence type="ECO:0000313" key="12">
    <source>
        <dbReference type="Proteomes" id="UP000515160"/>
    </source>
</evidence>
<keyword evidence="12" id="KW-1185">Reference proteome</keyword>
<evidence type="ECO:0000256" key="2">
    <source>
        <dbReference type="ARBA" id="ARBA00004362"/>
    </source>
</evidence>